<keyword evidence="1" id="KW-0812">Transmembrane</keyword>
<evidence type="ECO:0000313" key="3">
    <source>
        <dbReference type="Proteomes" id="UP000031971"/>
    </source>
</evidence>
<dbReference type="AlphaFoldDB" id="A0A0C2Z0L0"/>
<keyword evidence="3" id="KW-1185">Reference proteome</keyword>
<dbReference type="Pfam" id="PF16868">
    <property type="entry name" value="NMT1_3"/>
    <property type="match status" value="1"/>
</dbReference>
<sequence>MENTGASVNRARRQRLIVAGIGFCTLILLAIATAGFFYYQQPARLRIAVGPPGSNDEQLVTGIAHRLNANGASVRLAVVTVETPAEVAKAFERGDADAAVLRSDFPAPQAARSVALFHRNVVLLATPSGSKIKSIPDLAGKTIGVVGRPGINDGILEAILRQYAIPASAVRTLTLRSTEIGQAVQGKQVDIVLAVGPLNGRAVTETVAALTGNRRRPTFLEIPDATAIAARLPGFETSEIIAGMFGGNPPQPAATITTLGFRHHLVVRQDLRDGIVGEFVRLIFDMRPSLMLDFPAADRIEALDTEKGGKIPGHPGAIAYYDGSERTFFDIYGDQIYFAIIALSIVGSTIGWVIRLALPAKRKSSLRQFELLMALSRMAPHATTIEHLNDLDLQAEAIYANALQQTESGSVDEAQLMVFSLAVENLRQATALRRTNLSALAGVPR</sequence>
<dbReference type="InterPro" id="IPR011852">
    <property type="entry name" value="TRAP_TAXI"/>
</dbReference>
<dbReference type="OrthoDB" id="8253130at2"/>
<keyword evidence="1" id="KW-0472">Membrane</keyword>
<organism evidence="2 3">
    <name type="scientific">Paramagnetospirillum magnetotacticum MS-1</name>
    <dbReference type="NCBI Taxonomy" id="272627"/>
    <lineage>
        <taxon>Bacteria</taxon>
        <taxon>Pseudomonadati</taxon>
        <taxon>Pseudomonadota</taxon>
        <taxon>Alphaproteobacteria</taxon>
        <taxon>Rhodospirillales</taxon>
        <taxon>Magnetospirillaceae</taxon>
        <taxon>Paramagnetospirillum</taxon>
    </lineage>
</organism>
<dbReference type="Gene3D" id="3.40.190.10">
    <property type="entry name" value="Periplasmic binding protein-like II"/>
    <property type="match status" value="2"/>
</dbReference>
<dbReference type="PANTHER" id="PTHR42941:SF1">
    <property type="entry name" value="SLL1037 PROTEIN"/>
    <property type="match status" value="1"/>
</dbReference>
<dbReference type="Proteomes" id="UP000031971">
    <property type="component" value="Unassembled WGS sequence"/>
</dbReference>
<accession>A0A0C2Z0L0</accession>
<reference evidence="2 3" key="1">
    <citation type="submission" date="2015-01" db="EMBL/GenBank/DDBJ databases">
        <title>Genome Sequence of Magnetospirillum magnetotacticum Strain MS-1.</title>
        <authorList>
            <person name="Marinov G.K."/>
            <person name="Smalley M.D."/>
            <person name="DeSalvo G."/>
        </authorList>
    </citation>
    <scope>NUCLEOTIDE SEQUENCE [LARGE SCALE GENOMIC DNA]</scope>
    <source>
        <strain evidence="2 3">MS-1</strain>
    </source>
</reference>
<dbReference type="EMBL" id="JXSL01000016">
    <property type="protein sequence ID" value="KIM00441.1"/>
    <property type="molecule type" value="Genomic_DNA"/>
</dbReference>
<dbReference type="RefSeq" id="WP_041039521.1">
    <property type="nucleotide sequence ID" value="NZ_JXSL01000016.1"/>
</dbReference>
<proteinExistence type="predicted"/>
<dbReference type="PANTHER" id="PTHR42941">
    <property type="entry name" value="SLL1037 PROTEIN"/>
    <property type="match status" value="1"/>
</dbReference>
<keyword evidence="1" id="KW-1133">Transmembrane helix</keyword>
<evidence type="ECO:0000256" key="1">
    <source>
        <dbReference type="SAM" id="Phobius"/>
    </source>
</evidence>
<protein>
    <recommendedName>
        <fullName evidence="4">TRAP transporter solute receptor TAXI family</fullName>
    </recommendedName>
</protein>
<gene>
    <name evidence="2" type="ORF">CCC_01852</name>
</gene>
<name>A0A0C2Z0L0_PARME</name>
<feature type="transmembrane region" description="Helical" evidence="1">
    <location>
        <begin position="16"/>
        <end position="39"/>
    </location>
</feature>
<dbReference type="SUPFAM" id="SSF53850">
    <property type="entry name" value="Periplasmic binding protein-like II"/>
    <property type="match status" value="1"/>
</dbReference>
<dbReference type="STRING" id="272627.CCC_01852"/>
<evidence type="ECO:0008006" key="4">
    <source>
        <dbReference type="Google" id="ProtNLM"/>
    </source>
</evidence>
<evidence type="ECO:0000313" key="2">
    <source>
        <dbReference type="EMBL" id="KIM00441.1"/>
    </source>
</evidence>
<comment type="caution">
    <text evidence="2">The sequence shown here is derived from an EMBL/GenBank/DDBJ whole genome shotgun (WGS) entry which is preliminary data.</text>
</comment>
<feature type="transmembrane region" description="Helical" evidence="1">
    <location>
        <begin position="336"/>
        <end position="358"/>
    </location>
</feature>